<dbReference type="EMBL" id="MU268091">
    <property type="protein sequence ID" value="KAH7905970.1"/>
    <property type="molecule type" value="Genomic_DNA"/>
</dbReference>
<name>A0ACB7ZY27_9AGAM</name>
<comment type="caution">
    <text evidence="1">The sequence shown here is derived from an EMBL/GenBank/DDBJ whole genome shotgun (WGS) entry which is preliminary data.</text>
</comment>
<reference evidence="1" key="1">
    <citation type="journal article" date="2021" name="New Phytol.">
        <title>Evolutionary innovations through gain and loss of genes in the ectomycorrhizal Boletales.</title>
        <authorList>
            <person name="Wu G."/>
            <person name="Miyauchi S."/>
            <person name="Morin E."/>
            <person name="Kuo A."/>
            <person name="Drula E."/>
            <person name="Varga T."/>
            <person name="Kohler A."/>
            <person name="Feng B."/>
            <person name="Cao Y."/>
            <person name="Lipzen A."/>
            <person name="Daum C."/>
            <person name="Hundley H."/>
            <person name="Pangilinan J."/>
            <person name="Johnson J."/>
            <person name="Barry K."/>
            <person name="LaButti K."/>
            <person name="Ng V."/>
            <person name="Ahrendt S."/>
            <person name="Min B."/>
            <person name="Choi I.G."/>
            <person name="Park H."/>
            <person name="Plett J.M."/>
            <person name="Magnuson J."/>
            <person name="Spatafora J.W."/>
            <person name="Nagy L.G."/>
            <person name="Henrissat B."/>
            <person name="Grigoriev I.V."/>
            <person name="Yang Z.L."/>
            <person name="Xu J."/>
            <person name="Martin F.M."/>
        </authorList>
    </citation>
    <scope>NUCLEOTIDE SEQUENCE</scope>
    <source>
        <strain evidence="1">ATCC 28755</strain>
    </source>
</reference>
<dbReference type="Proteomes" id="UP000790377">
    <property type="component" value="Unassembled WGS sequence"/>
</dbReference>
<sequence>MKYPLVSMRKLLDVFGSDILYGYDIKCAFKKILLRSSLGPDAIRLNCQCCVPGMHGHAHNRLCQVFHHCKYKTGAGKEDFETWERTFSESNALALETQNSTEFHHHQALDEHFAFADQDKYAAVSTFIYNNYVQALNIIQSTKIILATTDCVASLSSPDFQADLEDEKLCLQRLKQPDESTVEVDYVKALLAYEDAT</sequence>
<organism evidence="1 2">
    <name type="scientific">Hygrophoropsis aurantiaca</name>
    <dbReference type="NCBI Taxonomy" id="72124"/>
    <lineage>
        <taxon>Eukaryota</taxon>
        <taxon>Fungi</taxon>
        <taxon>Dikarya</taxon>
        <taxon>Basidiomycota</taxon>
        <taxon>Agaricomycotina</taxon>
        <taxon>Agaricomycetes</taxon>
        <taxon>Agaricomycetidae</taxon>
        <taxon>Boletales</taxon>
        <taxon>Coniophorineae</taxon>
        <taxon>Hygrophoropsidaceae</taxon>
        <taxon>Hygrophoropsis</taxon>
    </lineage>
</organism>
<gene>
    <name evidence="1" type="ORF">BJ138DRAFT_1016947</name>
</gene>
<keyword evidence="2" id="KW-1185">Reference proteome</keyword>
<evidence type="ECO:0000313" key="2">
    <source>
        <dbReference type="Proteomes" id="UP000790377"/>
    </source>
</evidence>
<protein>
    <submittedName>
        <fullName evidence="1">Uncharacterized protein</fullName>
    </submittedName>
</protein>
<accession>A0ACB7ZY27</accession>
<proteinExistence type="predicted"/>
<evidence type="ECO:0000313" key="1">
    <source>
        <dbReference type="EMBL" id="KAH7905970.1"/>
    </source>
</evidence>